<reference evidence="1" key="1">
    <citation type="journal article" date="2018" name="Nat. Plants">
        <title>Whole-genome landscape of Medicago truncatula symbiotic genes.</title>
        <authorList>
            <person name="Pecrix Y."/>
            <person name="Gamas P."/>
            <person name="Carrere S."/>
        </authorList>
    </citation>
    <scope>NUCLEOTIDE SEQUENCE</scope>
    <source>
        <tissue evidence="1">Leaves</tissue>
    </source>
</reference>
<dbReference type="Proteomes" id="UP000265566">
    <property type="component" value="Chromosome 1"/>
</dbReference>
<organism evidence="1">
    <name type="scientific">Medicago truncatula</name>
    <name type="common">Barrel medic</name>
    <name type="synonym">Medicago tribuloides</name>
    <dbReference type="NCBI Taxonomy" id="3880"/>
    <lineage>
        <taxon>Eukaryota</taxon>
        <taxon>Viridiplantae</taxon>
        <taxon>Streptophyta</taxon>
        <taxon>Embryophyta</taxon>
        <taxon>Tracheophyta</taxon>
        <taxon>Spermatophyta</taxon>
        <taxon>Magnoliopsida</taxon>
        <taxon>eudicotyledons</taxon>
        <taxon>Gunneridae</taxon>
        <taxon>Pentapetalae</taxon>
        <taxon>rosids</taxon>
        <taxon>fabids</taxon>
        <taxon>Fabales</taxon>
        <taxon>Fabaceae</taxon>
        <taxon>Papilionoideae</taxon>
        <taxon>50 kb inversion clade</taxon>
        <taxon>NPAAA clade</taxon>
        <taxon>Hologalegina</taxon>
        <taxon>IRL clade</taxon>
        <taxon>Trifolieae</taxon>
        <taxon>Medicago</taxon>
    </lineage>
</organism>
<dbReference type="EMBL" id="PSQE01000001">
    <property type="protein sequence ID" value="RHN77802.1"/>
    <property type="molecule type" value="Genomic_DNA"/>
</dbReference>
<evidence type="ECO:0000313" key="1">
    <source>
        <dbReference type="EMBL" id="RHN77802.1"/>
    </source>
</evidence>
<comment type="caution">
    <text evidence="1">The sequence shown here is derived from an EMBL/GenBank/DDBJ whole genome shotgun (WGS) entry which is preliminary data.</text>
</comment>
<accession>A0A396JKC4</accession>
<gene>
    <name evidence="1" type="ORF">MtrunA17_Chr1g0158671</name>
</gene>
<protein>
    <submittedName>
        <fullName evidence="1">Uncharacterized protein</fullName>
    </submittedName>
</protein>
<dbReference type="Gramene" id="rna1295">
    <property type="protein sequence ID" value="RHN77802.1"/>
    <property type="gene ID" value="gene1295"/>
</dbReference>
<sequence length="58" mass="6717">MIFPGCRFFSGWCSFLAQGACGLSKGFRPQTFWNGKRVLLFPTYPFLARPIFFFQKCP</sequence>
<name>A0A396JKC4_MEDTR</name>
<dbReference type="AlphaFoldDB" id="A0A396JKC4"/>
<proteinExistence type="predicted"/>